<reference evidence="10 11" key="1">
    <citation type="submission" date="2019-03" db="EMBL/GenBank/DDBJ databases">
        <title>Genomic Encyclopedia of Type Strains, Phase III (KMG-III): the genomes of soil and plant-associated and newly described type strains.</title>
        <authorList>
            <person name="Whitman W."/>
        </authorList>
    </citation>
    <scope>NUCLEOTIDE SEQUENCE [LARGE SCALE GENOMIC DNA]</scope>
    <source>
        <strain evidence="10 11">VKM Ac-2575</strain>
    </source>
</reference>
<dbReference type="Pfam" id="PF02767">
    <property type="entry name" value="DNA_pol3_beta_2"/>
    <property type="match status" value="1"/>
</dbReference>
<dbReference type="SMART" id="SM00480">
    <property type="entry name" value="POL3Bc"/>
    <property type="match status" value="1"/>
</dbReference>
<dbReference type="InterPro" id="IPR009061">
    <property type="entry name" value="DNA-bd_dom_put_sf"/>
</dbReference>
<dbReference type="Gene3D" id="1.10.1660.10">
    <property type="match status" value="1"/>
</dbReference>
<dbReference type="AlphaFoldDB" id="A0A4R7TF45"/>
<evidence type="ECO:0000256" key="4">
    <source>
        <dbReference type="ARBA" id="ARBA00022679"/>
    </source>
</evidence>
<organism evidence="10 11">
    <name type="scientific">Kribbella voronezhensis</name>
    <dbReference type="NCBI Taxonomy" id="2512212"/>
    <lineage>
        <taxon>Bacteria</taxon>
        <taxon>Bacillati</taxon>
        <taxon>Actinomycetota</taxon>
        <taxon>Actinomycetes</taxon>
        <taxon>Propionibacteriales</taxon>
        <taxon>Kribbellaceae</taxon>
        <taxon>Kribbella</taxon>
    </lineage>
</organism>
<proteinExistence type="inferred from homology"/>
<dbReference type="PROSITE" id="PS00552">
    <property type="entry name" value="HTH_MERR_1"/>
    <property type="match status" value="1"/>
</dbReference>
<dbReference type="Pfam" id="PF13411">
    <property type="entry name" value="MerR_1"/>
    <property type="match status" value="1"/>
</dbReference>
<dbReference type="SUPFAM" id="SSF46955">
    <property type="entry name" value="Putative DNA-binding domain"/>
    <property type="match status" value="1"/>
</dbReference>
<keyword evidence="4" id="KW-0808">Transferase</keyword>
<gene>
    <name evidence="10" type="ORF">EV138_3740</name>
</gene>
<keyword evidence="5" id="KW-0548">Nucleotidyltransferase</keyword>
<accession>A0A4R7TF45</accession>
<dbReference type="GO" id="GO:0008408">
    <property type="term" value="F:3'-5' exonuclease activity"/>
    <property type="evidence" value="ECO:0007669"/>
    <property type="project" value="InterPro"/>
</dbReference>
<dbReference type="GO" id="GO:0003677">
    <property type="term" value="F:DNA binding"/>
    <property type="evidence" value="ECO:0007669"/>
    <property type="project" value="UniProtKB-KW"/>
</dbReference>
<keyword evidence="3" id="KW-0963">Cytoplasm</keyword>
<dbReference type="GO" id="GO:0003887">
    <property type="term" value="F:DNA-directed DNA polymerase activity"/>
    <property type="evidence" value="ECO:0007669"/>
    <property type="project" value="UniProtKB-KW"/>
</dbReference>
<evidence type="ECO:0000313" key="10">
    <source>
        <dbReference type="EMBL" id="TDU90156.1"/>
    </source>
</evidence>
<evidence type="ECO:0000256" key="7">
    <source>
        <dbReference type="ARBA" id="ARBA00022932"/>
    </source>
</evidence>
<evidence type="ECO:0000256" key="1">
    <source>
        <dbReference type="ARBA" id="ARBA00004496"/>
    </source>
</evidence>
<keyword evidence="7" id="KW-0239">DNA-directed DNA polymerase</keyword>
<dbReference type="OrthoDB" id="9801841at2"/>
<dbReference type="InterPro" id="IPR046938">
    <property type="entry name" value="DNA_clamp_sf"/>
</dbReference>
<dbReference type="GO" id="GO:0006271">
    <property type="term" value="P:DNA strand elongation involved in DNA replication"/>
    <property type="evidence" value="ECO:0007669"/>
    <property type="project" value="TreeGrafter"/>
</dbReference>
<feature type="domain" description="HTH merR-type" evidence="9">
    <location>
        <begin position="5"/>
        <end position="75"/>
    </location>
</feature>
<comment type="similarity">
    <text evidence="2">Belongs to the beta sliding clamp family.</text>
</comment>
<evidence type="ECO:0000259" key="9">
    <source>
        <dbReference type="PROSITE" id="PS50937"/>
    </source>
</evidence>
<name>A0A4R7TF45_9ACTN</name>
<dbReference type="SMART" id="SM00422">
    <property type="entry name" value="HTH_MERR"/>
    <property type="match status" value="1"/>
</dbReference>
<evidence type="ECO:0000256" key="5">
    <source>
        <dbReference type="ARBA" id="ARBA00022695"/>
    </source>
</evidence>
<dbReference type="EMBL" id="SOCE01000001">
    <property type="protein sequence ID" value="TDU90156.1"/>
    <property type="molecule type" value="Genomic_DNA"/>
</dbReference>
<protein>
    <submittedName>
        <fullName evidence="10">DNA-binding transcriptional MerR regulator</fullName>
    </submittedName>
</protein>
<dbReference type="GO" id="GO:0005737">
    <property type="term" value="C:cytoplasm"/>
    <property type="evidence" value="ECO:0007669"/>
    <property type="project" value="UniProtKB-SubCell"/>
</dbReference>
<dbReference type="SUPFAM" id="SSF55979">
    <property type="entry name" value="DNA clamp"/>
    <property type="match status" value="2"/>
</dbReference>
<dbReference type="PANTHER" id="PTHR30478:SF0">
    <property type="entry name" value="BETA SLIDING CLAMP"/>
    <property type="match status" value="1"/>
</dbReference>
<comment type="caution">
    <text evidence="10">The sequence shown here is derived from an EMBL/GenBank/DDBJ whole genome shotgun (WGS) entry which is preliminary data.</text>
</comment>
<dbReference type="RefSeq" id="WP_133980106.1">
    <property type="nucleotide sequence ID" value="NZ_SOCE01000001.1"/>
</dbReference>
<comment type="subcellular location">
    <subcellularLocation>
        <location evidence="1">Cytoplasm</location>
    </subcellularLocation>
</comment>
<dbReference type="InterPro" id="IPR001001">
    <property type="entry name" value="DNA_polIII_beta"/>
</dbReference>
<evidence type="ECO:0000256" key="2">
    <source>
        <dbReference type="ARBA" id="ARBA00010752"/>
    </source>
</evidence>
<dbReference type="PROSITE" id="PS50937">
    <property type="entry name" value="HTH_MERR_2"/>
    <property type="match status" value="1"/>
</dbReference>
<evidence type="ECO:0000313" key="11">
    <source>
        <dbReference type="Proteomes" id="UP000295151"/>
    </source>
</evidence>
<dbReference type="InterPro" id="IPR022637">
    <property type="entry name" value="DNA_polIII_beta_cen"/>
</dbReference>
<evidence type="ECO:0000256" key="8">
    <source>
        <dbReference type="ARBA" id="ARBA00023125"/>
    </source>
</evidence>
<dbReference type="PANTHER" id="PTHR30478">
    <property type="entry name" value="DNA POLYMERASE III SUBUNIT BETA"/>
    <property type="match status" value="1"/>
</dbReference>
<sequence length="354" mass="37446">MTDELLTISTFARRVGLTPSALRFYDDCGLLRPAEVDDQNGYRYYSPEQEQRAVLLRDLREIDLPLADVRVVLDEEPAQGAAVVRAHLRTVEGRADTARRAGARILAMLPAVPYECAVTLGGAELASAIRQVSAAAAPTDEIPALACVLVELGEDEVTLVASDRYRLSVRKLQSLGFRGNARSLLVKATELVELGRWAAAAEKVTIEAGPGGSASVRTAEESREVGVVEDDFPAYQGILDGLATPVCRVVVDRLRLLELLTGEIVALDIKPGRLTVGEVGENGAAIAPSTGELEVVGVGEVRVGFTAAVLAAALSVSVGPDVLLEISEPATPVVVRSADQGTFTTLVMPARLDG</sequence>
<keyword evidence="11" id="KW-1185">Reference proteome</keyword>
<dbReference type="InterPro" id="IPR000551">
    <property type="entry name" value="MerR-type_HTH_dom"/>
</dbReference>
<dbReference type="GO" id="GO:0006355">
    <property type="term" value="P:regulation of DNA-templated transcription"/>
    <property type="evidence" value="ECO:0007669"/>
    <property type="project" value="InterPro"/>
</dbReference>
<dbReference type="GO" id="GO:0009360">
    <property type="term" value="C:DNA polymerase III complex"/>
    <property type="evidence" value="ECO:0007669"/>
    <property type="project" value="InterPro"/>
</dbReference>
<evidence type="ECO:0000256" key="3">
    <source>
        <dbReference type="ARBA" id="ARBA00022490"/>
    </source>
</evidence>
<dbReference type="Proteomes" id="UP000295151">
    <property type="component" value="Unassembled WGS sequence"/>
</dbReference>
<dbReference type="Gene3D" id="3.10.150.10">
    <property type="entry name" value="DNA Polymerase III, subunit A, domain 2"/>
    <property type="match status" value="2"/>
</dbReference>
<keyword evidence="8 10" id="KW-0238">DNA-binding</keyword>
<keyword evidence="6" id="KW-0235">DNA replication</keyword>
<evidence type="ECO:0000256" key="6">
    <source>
        <dbReference type="ARBA" id="ARBA00022705"/>
    </source>
</evidence>